<protein>
    <submittedName>
        <fullName evidence="1">Uncharacterized protein</fullName>
    </submittedName>
</protein>
<dbReference type="Proteomes" id="UP001367676">
    <property type="component" value="Unassembled WGS sequence"/>
</dbReference>
<organism evidence="1 2">
    <name type="scientific">Parthenolecanium corni</name>
    <dbReference type="NCBI Taxonomy" id="536013"/>
    <lineage>
        <taxon>Eukaryota</taxon>
        <taxon>Metazoa</taxon>
        <taxon>Ecdysozoa</taxon>
        <taxon>Arthropoda</taxon>
        <taxon>Hexapoda</taxon>
        <taxon>Insecta</taxon>
        <taxon>Pterygota</taxon>
        <taxon>Neoptera</taxon>
        <taxon>Paraneoptera</taxon>
        <taxon>Hemiptera</taxon>
        <taxon>Sternorrhyncha</taxon>
        <taxon>Coccoidea</taxon>
        <taxon>Coccidae</taxon>
        <taxon>Parthenolecanium</taxon>
    </lineage>
</organism>
<reference evidence="1 2" key="1">
    <citation type="submission" date="2024-03" db="EMBL/GenBank/DDBJ databases">
        <title>Adaptation during the transition from Ophiocordyceps entomopathogen to insect associate is accompanied by gene loss and intensified selection.</title>
        <authorList>
            <person name="Ward C.M."/>
            <person name="Onetto C.A."/>
            <person name="Borneman A.R."/>
        </authorList>
    </citation>
    <scope>NUCLEOTIDE SEQUENCE [LARGE SCALE GENOMIC DNA]</scope>
    <source>
        <strain evidence="1">AWRI1</strain>
        <tissue evidence="1">Single Adult Female</tissue>
    </source>
</reference>
<accession>A0AAN9TIA7</accession>
<gene>
    <name evidence="1" type="ORF">V9T40_002324</name>
</gene>
<keyword evidence="2" id="KW-1185">Reference proteome</keyword>
<sequence>MKKNVGGILVFIIEPPVTPVIRQDVRRISRAEFCAVPPTLQLAVRCPLTLSNAAARRLPSSVAISQSLPVTNLEFRKKLFLSYAHERDTLRVTFISMARQRCVAQSAQLSVCAETR</sequence>
<name>A0AAN9TIA7_9HEMI</name>
<evidence type="ECO:0000313" key="1">
    <source>
        <dbReference type="EMBL" id="KAK7590711.1"/>
    </source>
</evidence>
<proteinExistence type="predicted"/>
<evidence type="ECO:0000313" key="2">
    <source>
        <dbReference type="Proteomes" id="UP001367676"/>
    </source>
</evidence>
<comment type="caution">
    <text evidence="1">The sequence shown here is derived from an EMBL/GenBank/DDBJ whole genome shotgun (WGS) entry which is preliminary data.</text>
</comment>
<dbReference type="AlphaFoldDB" id="A0AAN9TIA7"/>
<dbReference type="EMBL" id="JBBCAQ010000022">
    <property type="protein sequence ID" value="KAK7590711.1"/>
    <property type="molecule type" value="Genomic_DNA"/>
</dbReference>